<name>A0A1M5BLI1_9RHOB</name>
<evidence type="ECO:0000313" key="9">
    <source>
        <dbReference type="Proteomes" id="UP000325134"/>
    </source>
</evidence>
<dbReference type="SUPFAM" id="SSF48173">
    <property type="entry name" value="Cryptochrome/photolyase FAD-binding domain"/>
    <property type="match status" value="1"/>
</dbReference>
<evidence type="ECO:0000259" key="7">
    <source>
        <dbReference type="PROSITE" id="PS51645"/>
    </source>
</evidence>
<evidence type="ECO:0000256" key="3">
    <source>
        <dbReference type="ARBA" id="ARBA00022827"/>
    </source>
</evidence>
<feature type="site" description="Electron transfer via tryptophanyl radical" evidence="5">
    <location>
        <position position="360"/>
    </location>
</feature>
<reference evidence="8 9" key="1">
    <citation type="submission" date="2016-11" db="EMBL/GenBank/DDBJ databases">
        <authorList>
            <person name="Varghese N."/>
            <person name="Submissions S."/>
        </authorList>
    </citation>
    <scope>NUCLEOTIDE SEQUENCE [LARGE SCALE GENOMIC DNA]</scope>
    <source>
        <strain evidence="8 9">DSM 29341</strain>
    </source>
</reference>
<proteinExistence type="inferred from homology"/>
<dbReference type="Proteomes" id="UP000325134">
    <property type="component" value="Unassembled WGS sequence"/>
</dbReference>
<feature type="site" description="Electron transfer via tryptophanyl radical" evidence="5">
    <location>
        <position position="383"/>
    </location>
</feature>
<dbReference type="PANTHER" id="PTHR11455">
    <property type="entry name" value="CRYPTOCHROME"/>
    <property type="match status" value="1"/>
</dbReference>
<keyword evidence="6" id="KW-0157">Chromophore</keyword>
<evidence type="ECO:0000256" key="1">
    <source>
        <dbReference type="ARBA" id="ARBA00001932"/>
    </source>
</evidence>
<dbReference type="GO" id="GO:0071949">
    <property type="term" value="F:FAD binding"/>
    <property type="evidence" value="ECO:0007669"/>
    <property type="project" value="TreeGrafter"/>
</dbReference>
<dbReference type="Gene3D" id="3.40.50.620">
    <property type="entry name" value="HUPs"/>
    <property type="match status" value="1"/>
</dbReference>
<feature type="binding site" evidence="4">
    <location>
        <begin position="236"/>
        <end position="240"/>
    </location>
    <ligand>
        <name>FAD</name>
        <dbReference type="ChEBI" id="CHEBI:57692"/>
    </ligand>
</feature>
<dbReference type="GO" id="GO:0003677">
    <property type="term" value="F:DNA binding"/>
    <property type="evidence" value="ECO:0007669"/>
    <property type="project" value="TreeGrafter"/>
</dbReference>
<dbReference type="AlphaFoldDB" id="A0A1M5BLI1"/>
<keyword evidence="9" id="KW-1185">Reference proteome</keyword>
<dbReference type="Gene3D" id="1.10.579.10">
    <property type="entry name" value="DNA Cyclobutane Dipyrimidine Photolyase, subunit A, domain 3"/>
    <property type="match status" value="1"/>
</dbReference>
<feature type="binding site" evidence="4">
    <location>
        <position position="271"/>
    </location>
    <ligand>
        <name>FAD</name>
        <dbReference type="ChEBI" id="CHEBI:57692"/>
    </ligand>
</feature>
<dbReference type="RefSeq" id="WP_149777446.1">
    <property type="nucleotide sequence ID" value="NZ_FQVK01000043.1"/>
</dbReference>
<dbReference type="Gene3D" id="1.25.40.80">
    <property type="match status" value="1"/>
</dbReference>
<dbReference type="OrthoDB" id="9772484at2"/>
<evidence type="ECO:0000256" key="2">
    <source>
        <dbReference type="ARBA" id="ARBA00022630"/>
    </source>
</evidence>
<evidence type="ECO:0000256" key="5">
    <source>
        <dbReference type="PIRSR" id="PIRSR602081-2"/>
    </source>
</evidence>
<evidence type="ECO:0000313" key="8">
    <source>
        <dbReference type="EMBL" id="SHF43296.1"/>
    </source>
</evidence>
<feature type="binding site" evidence="4">
    <location>
        <position position="224"/>
    </location>
    <ligand>
        <name>FAD</name>
        <dbReference type="ChEBI" id="CHEBI:57692"/>
    </ligand>
</feature>
<dbReference type="InterPro" id="IPR036155">
    <property type="entry name" value="Crypto/Photolyase_N_sf"/>
</dbReference>
<feature type="binding site" evidence="4">
    <location>
        <begin position="373"/>
        <end position="375"/>
    </location>
    <ligand>
        <name>FAD</name>
        <dbReference type="ChEBI" id="CHEBI:57692"/>
    </ligand>
</feature>
<dbReference type="GO" id="GO:0003904">
    <property type="term" value="F:deoxyribodipyrimidine photo-lyase activity"/>
    <property type="evidence" value="ECO:0007669"/>
    <property type="project" value="TreeGrafter"/>
</dbReference>
<keyword evidence="8" id="KW-0456">Lyase</keyword>
<evidence type="ECO:0000256" key="4">
    <source>
        <dbReference type="PIRSR" id="PIRSR602081-1"/>
    </source>
</evidence>
<dbReference type="InterPro" id="IPR036134">
    <property type="entry name" value="Crypto/Photolyase_FAD-like_sf"/>
</dbReference>
<dbReference type="GO" id="GO:0009416">
    <property type="term" value="P:response to light stimulus"/>
    <property type="evidence" value="ECO:0007669"/>
    <property type="project" value="TreeGrafter"/>
</dbReference>
<accession>A0A1M5BLI1</accession>
<feature type="site" description="Electron transfer via tryptophanyl radical" evidence="5">
    <location>
        <position position="305"/>
    </location>
</feature>
<gene>
    <name evidence="8" type="ORF">SAMN05444279_1438</name>
</gene>
<dbReference type="PROSITE" id="PS51645">
    <property type="entry name" value="PHR_CRY_ALPHA_BETA"/>
    <property type="match status" value="1"/>
</dbReference>
<feature type="domain" description="Photolyase/cryptochrome alpha/beta" evidence="7">
    <location>
        <begin position="6"/>
        <end position="132"/>
    </location>
</feature>
<comment type="similarity">
    <text evidence="6">Belongs to the DNA photolyase family.</text>
</comment>
<dbReference type="InterPro" id="IPR014729">
    <property type="entry name" value="Rossmann-like_a/b/a_fold"/>
</dbReference>
<protein>
    <submittedName>
        <fullName evidence="8">Deoxyribodipyrimidine photo-lyase</fullName>
    </submittedName>
</protein>
<comment type="cofactor">
    <cofactor evidence="4">
        <name>FAD</name>
        <dbReference type="ChEBI" id="CHEBI:57692"/>
    </cofactor>
    <text evidence="4">Binds 1 FAD per subunit.</text>
</comment>
<dbReference type="Pfam" id="PF03441">
    <property type="entry name" value="FAD_binding_7"/>
    <property type="match status" value="1"/>
</dbReference>
<dbReference type="InterPro" id="IPR005101">
    <property type="entry name" value="Cryptochr/Photolyase_FAD-bd"/>
</dbReference>
<dbReference type="PRINTS" id="PR00147">
    <property type="entry name" value="DNAPHOTLYASE"/>
</dbReference>
<comment type="cofactor">
    <cofactor evidence="1">
        <name>(6R)-5,10-methylene-5,6,7,8-tetrahydrofolate</name>
        <dbReference type="ChEBI" id="CHEBI:15636"/>
    </cofactor>
</comment>
<keyword evidence="3 4" id="KW-0274">FAD</keyword>
<dbReference type="InterPro" id="IPR006050">
    <property type="entry name" value="DNA_photolyase_N"/>
</dbReference>
<sequence>MDSKQSPILIWFRQDLRLSDLPALSAAVRSGRPIIPVFIRDSLVDGLGAAPKWRLGLGLAALAQHLERKGSKLVLRSGPALDALKALISETGAQEVYWSRAYDPDAIARDTGIKSALAELGLTAKSFAGHLLFEPWTVATKTGAPFRVFTPMWRAVAQRDVPSPDPAPERLAAPTHWPASEHLDDWGLGHAMRRGAGIVGQHVQAGETAAEARLDAFMERLDAYPAQRDALADDTTSHLSEYLALGEIGPRTVWHRVKGAALIGSTGADAFLRQLVWREFAYHLMYHTPHLLTRNWRQEWDGFPWNEDIETPEVRAWMTARTGIPVVDAGLREMYVTGRMHNRARMIVASYLTKHLMTHWKIGMDWFADGLVDWDAASNAMGWQWVAGSGPDAAPFFRIFNPQTQAEKFDPTGAYVRRWVAEGQSDPPETALAYFEAIPRSWNLSPNDAYPRPVVDLKVGRARALAAYEGRKDQ</sequence>
<keyword evidence="2 4" id="KW-0285">Flavoprotein</keyword>
<dbReference type="SUPFAM" id="SSF52425">
    <property type="entry name" value="Cryptochrome/photolyase, N-terminal domain"/>
    <property type="match status" value="1"/>
</dbReference>
<dbReference type="Pfam" id="PF00875">
    <property type="entry name" value="DNA_photolyase"/>
    <property type="match status" value="1"/>
</dbReference>
<dbReference type="EMBL" id="FQVK01000043">
    <property type="protein sequence ID" value="SHF43296.1"/>
    <property type="molecule type" value="Genomic_DNA"/>
</dbReference>
<evidence type="ECO:0000256" key="6">
    <source>
        <dbReference type="RuleBase" id="RU004182"/>
    </source>
</evidence>
<dbReference type="InterPro" id="IPR002081">
    <property type="entry name" value="Cryptochrome/DNA_photolyase_1"/>
</dbReference>
<dbReference type="PANTHER" id="PTHR11455:SF9">
    <property type="entry name" value="CRYPTOCHROME CIRCADIAN CLOCK 5 ISOFORM X1"/>
    <property type="match status" value="1"/>
</dbReference>
<organism evidence="8 9">
    <name type="scientific">Ruegeria intermedia</name>
    <dbReference type="NCBI Taxonomy" id="996115"/>
    <lineage>
        <taxon>Bacteria</taxon>
        <taxon>Pseudomonadati</taxon>
        <taxon>Pseudomonadota</taxon>
        <taxon>Alphaproteobacteria</taxon>
        <taxon>Rhodobacterales</taxon>
        <taxon>Roseobacteraceae</taxon>
        <taxon>Ruegeria</taxon>
    </lineage>
</organism>